<gene>
    <name evidence="1" type="primary">bcpA</name>
    <name evidence="1" type="ORF">KS4_13860</name>
</gene>
<evidence type="ECO:0000313" key="1">
    <source>
        <dbReference type="EMBL" id="QDU33340.1"/>
    </source>
</evidence>
<protein>
    <submittedName>
        <fullName evidence="1">Carboxyvinyl-carboxyphosphonate phosphorylmutase</fullName>
        <ecNumber evidence="1">2.7.8.23</ecNumber>
    </submittedName>
</protein>
<dbReference type="Pfam" id="PF13714">
    <property type="entry name" value="PEP_mutase"/>
    <property type="match status" value="1"/>
</dbReference>
<dbReference type="CDD" id="cd00377">
    <property type="entry name" value="ICL_PEPM"/>
    <property type="match status" value="1"/>
</dbReference>
<keyword evidence="2" id="KW-1185">Reference proteome</keyword>
<organism evidence="1 2">
    <name type="scientific">Poriferisphaera corsica</name>
    <dbReference type="NCBI Taxonomy" id="2528020"/>
    <lineage>
        <taxon>Bacteria</taxon>
        <taxon>Pseudomonadati</taxon>
        <taxon>Planctomycetota</taxon>
        <taxon>Phycisphaerae</taxon>
        <taxon>Phycisphaerales</taxon>
        <taxon>Phycisphaeraceae</taxon>
        <taxon>Poriferisphaera</taxon>
    </lineage>
</organism>
<dbReference type="PANTHER" id="PTHR42905:SF16">
    <property type="entry name" value="CARBOXYPHOSPHONOENOLPYRUVATE PHOSPHONOMUTASE-LIKE PROTEIN (AFU_ORTHOLOGUE AFUA_5G07230)"/>
    <property type="match status" value="1"/>
</dbReference>
<dbReference type="AlphaFoldDB" id="A0A517YSY5"/>
<accession>A0A517YSY5</accession>
<evidence type="ECO:0000313" key="2">
    <source>
        <dbReference type="Proteomes" id="UP000317369"/>
    </source>
</evidence>
<name>A0A517YSY5_9BACT</name>
<dbReference type="InterPro" id="IPR039556">
    <property type="entry name" value="ICL/PEPM"/>
</dbReference>
<dbReference type="GO" id="GO:0008807">
    <property type="term" value="F:carboxyvinyl-carboxyphosphonate phosphorylmutase activity"/>
    <property type="evidence" value="ECO:0007669"/>
    <property type="project" value="UniProtKB-EC"/>
</dbReference>
<dbReference type="KEGG" id="pcor:KS4_13860"/>
<sequence>MDLQRQIYLAETFQSLHRANEMFVLPNAWNGGSAVVFEKQGFKAIGTTSAGIAYAMGYADGEQITIDDLCYVTKQMTSRVGLPVSVDMELGYSSHIEGIKRNVARIIEAGAVGINIEDGYPSVNGRNARLEDLSRQIEVIEAIREVKTDLGIPFVINARTCAYWLKIGVESSRLGLAIERGNAFANAGADCVFIPGALSEDIVKELVEGIDVPLNTIANPAFHDFERLNEIGVRRLSIGSGAVRAVFAALMGVSESLFVDGDIKPMLNHELTYDAANLFFRKLRSFQGR</sequence>
<dbReference type="InterPro" id="IPR015813">
    <property type="entry name" value="Pyrv/PenolPyrv_kinase-like_dom"/>
</dbReference>
<dbReference type="EC" id="2.7.8.23" evidence="1"/>
<reference evidence="1 2" key="1">
    <citation type="submission" date="2019-02" db="EMBL/GenBank/DDBJ databases">
        <title>Deep-cultivation of Planctomycetes and their phenomic and genomic characterization uncovers novel biology.</title>
        <authorList>
            <person name="Wiegand S."/>
            <person name="Jogler M."/>
            <person name="Boedeker C."/>
            <person name="Pinto D."/>
            <person name="Vollmers J."/>
            <person name="Rivas-Marin E."/>
            <person name="Kohn T."/>
            <person name="Peeters S.H."/>
            <person name="Heuer A."/>
            <person name="Rast P."/>
            <person name="Oberbeckmann S."/>
            <person name="Bunk B."/>
            <person name="Jeske O."/>
            <person name="Meyerdierks A."/>
            <person name="Storesund J.E."/>
            <person name="Kallscheuer N."/>
            <person name="Luecker S."/>
            <person name="Lage O.M."/>
            <person name="Pohl T."/>
            <person name="Merkel B.J."/>
            <person name="Hornburger P."/>
            <person name="Mueller R.-W."/>
            <person name="Bruemmer F."/>
            <person name="Labrenz M."/>
            <person name="Spormann A.M."/>
            <person name="Op den Camp H."/>
            <person name="Overmann J."/>
            <person name="Amann R."/>
            <person name="Jetten M.S.M."/>
            <person name="Mascher T."/>
            <person name="Medema M.H."/>
            <person name="Devos D.P."/>
            <person name="Kaster A.-K."/>
            <person name="Ovreas L."/>
            <person name="Rohde M."/>
            <person name="Galperin M.Y."/>
            <person name="Jogler C."/>
        </authorList>
    </citation>
    <scope>NUCLEOTIDE SEQUENCE [LARGE SCALE GENOMIC DNA]</scope>
    <source>
        <strain evidence="1 2">KS4</strain>
    </source>
</reference>
<keyword evidence="1" id="KW-0808">Transferase</keyword>
<dbReference type="RefSeq" id="WP_200761648.1">
    <property type="nucleotide sequence ID" value="NZ_CP036425.1"/>
</dbReference>
<dbReference type="InterPro" id="IPR040442">
    <property type="entry name" value="Pyrv_kinase-like_dom_sf"/>
</dbReference>
<dbReference type="SUPFAM" id="SSF51621">
    <property type="entry name" value="Phosphoenolpyruvate/pyruvate domain"/>
    <property type="match status" value="1"/>
</dbReference>
<proteinExistence type="predicted"/>
<dbReference type="PANTHER" id="PTHR42905">
    <property type="entry name" value="PHOSPHOENOLPYRUVATE CARBOXYLASE"/>
    <property type="match status" value="1"/>
</dbReference>
<dbReference type="Gene3D" id="3.20.20.60">
    <property type="entry name" value="Phosphoenolpyruvate-binding domains"/>
    <property type="match status" value="1"/>
</dbReference>
<dbReference type="EMBL" id="CP036425">
    <property type="protein sequence ID" value="QDU33340.1"/>
    <property type="molecule type" value="Genomic_DNA"/>
</dbReference>
<dbReference type="Proteomes" id="UP000317369">
    <property type="component" value="Chromosome"/>
</dbReference>